<feature type="transmembrane region" description="Helical" evidence="18">
    <location>
        <begin position="1182"/>
        <end position="1202"/>
    </location>
</feature>
<organism evidence="20 21">
    <name type="scientific">Serendipita indica (strain DSM 11827)</name>
    <name type="common">Root endophyte fungus</name>
    <name type="synonym">Piriformospora indica</name>
    <dbReference type="NCBI Taxonomy" id="1109443"/>
    <lineage>
        <taxon>Eukaryota</taxon>
        <taxon>Fungi</taxon>
        <taxon>Dikarya</taxon>
        <taxon>Basidiomycota</taxon>
        <taxon>Agaricomycotina</taxon>
        <taxon>Agaricomycetes</taxon>
        <taxon>Sebacinales</taxon>
        <taxon>Serendipitaceae</taxon>
        <taxon>Serendipita</taxon>
    </lineage>
</organism>
<keyword evidence="21" id="KW-1185">Reference proteome</keyword>
<evidence type="ECO:0000256" key="2">
    <source>
        <dbReference type="ARBA" id="ARBA00022448"/>
    </source>
</evidence>
<keyword evidence="6" id="KW-0107">Calcium channel</keyword>
<keyword evidence="4" id="KW-0597">Phosphoprotein</keyword>
<keyword evidence="11" id="KW-0406">Ion transport</keyword>
<feature type="compositionally biased region" description="Polar residues" evidence="17">
    <location>
        <begin position="1"/>
        <end position="12"/>
    </location>
</feature>
<evidence type="ECO:0000256" key="13">
    <source>
        <dbReference type="ARBA" id="ARBA00023180"/>
    </source>
</evidence>
<dbReference type="PANTHER" id="PTHR45628">
    <property type="entry name" value="VOLTAGE-DEPENDENT CALCIUM CHANNEL TYPE A SUBUNIT ALPHA-1"/>
    <property type="match status" value="1"/>
</dbReference>
<keyword evidence="3" id="KW-1003">Cell membrane</keyword>
<feature type="transmembrane region" description="Helical" evidence="18">
    <location>
        <begin position="1469"/>
        <end position="1492"/>
    </location>
</feature>
<dbReference type="OrthoDB" id="416585at2759"/>
<comment type="subcellular location">
    <subcellularLocation>
        <location evidence="1">Cell membrane</location>
        <topology evidence="1">Multi-pass membrane protein</topology>
    </subcellularLocation>
</comment>
<evidence type="ECO:0000256" key="17">
    <source>
        <dbReference type="SAM" id="MobiDB-lite"/>
    </source>
</evidence>
<evidence type="ECO:0000256" key="3">
    <source>
        <dbReference type="ARBA" id="ARBA00022475"/>
    </source>
</evidence>
<dbReference type="EMBL" id="CAFZ01000069">
    <property type="protein sequence ID" value="CCA70010.1"/>
    <property type="molecule type" value="Genomic_DNA"/>
</dbReference>
<keyword evidence="5" id="KW-0109">Calcium transport</keyword>
<comment type="similarity">
    <text evidence="15">Belongs to the calcium channel alpha-1 subunit (TC 1.A.1.11) family.</text>
</comment>
<dbReference type="GO" id="GO:0008331">
    <property type="term" value="F:high voltage-gated calcium channel activity"/>
    <property type="evidence" value="ECO:0007669"/>
    <property type="project" value="TreeGrafter"/>
</dbReference>
<dbReference type="HOGENOM" id="CLU_000443_0_0_1"/>
<feature type="region of interest" description="Disordered" evidence="17">
    <location>
        <begin position="1905"/>
        <end position="2017"/>
    </location>
</feature>
<dbReference type="InParanoid" id="G4TFA9"/>
<dbReference type="Pfam" id="PF00520">
    <property type="entry name" value="Ion_trans"/>
    <property type="match status" value="4"/>
</dbReference>
<feature type="transmembrane region" description="Helical" evidence="18">
    <location>
        <begin position="581"/>
        <end position="607"/>
    </location>
</feature>
<keyword evidence="2" id="KW-0813">Transport</keyword>
<dbReference type="InterPro" id="IPR027359">
    <property type="entry name" value="Volt_channel_dom_sf"/>
</dbReference>
<feature type="transmembrane region" description="Helical" evidence="18">
    <location>
        <begin position="1647"/>
        <end position="1674"/>
    </location>
</feature>
<dbReference type="Gene3D" id="1.10.287.70">
    <property type="match status" value="4"/>
</dbReference>
<accession>G4TFA9</accession>
<protein>
    <recommendedName>
        <fullName evidence="16">Calcium-channel protein CCH1</fullName>
    </recommendedName>
</protein>
<evidence type="ECO:0000256" key="9">
    <source>
        <dbReference type="ARBA" id="ARBA00022882"/>
    </source>
</evidence>
<feature type="transmembrane region" description="Helical" evidence="18">
    <location>
        <begin position="1436"/>
        <end position="1457"/>
    </location>
</feature>
<feature type="transmembrane region" description="Helical" evidence="18">
    <location>
        <begin position="782"/>
        <end position="807"/>
    </location>
</feature>
<reference evidence="20 21" key="1">
    <citation type="journal article" date="2011" name="PLoS Pathog.">
        <title>Endophytic Life Strategies Decoded by Genome and Transcriptome Analyses of the Mutualistic Root Symbiont Piriformospora indica.</title>
        <authorList>
            <person name="Zuccaro A."/>
            <person name="Lahrmann U."/>
            <person name="Guldener U."/>
            <person name="Langen G."/>
            <person name="Pfiffi S."/>
            <person name="Biedenkopf D."/>
            <person name="Wong P."/>
            <person name="Samans B."/>
            <person name="Grimm C."/>
            <person name="Basiewicz M."/>
            <person name="Murat C."/>
            <person name="Martin F."/>
            <person name="Kogel K.H."/>
        </authorList>
    </citation>
    <scope>NUCLEOTIDE SEQUENCE [LARGE SCALE GENOMIC DNA]</scope>
    <source>
        <strain evidence="20 21">DSM 11827</strain>
    </source>
</reference>
<keyword evidence="9" id="KW-0851">Voltage-gated channel</keyword>
<feature type="compositionally biased region" description="Low complexity" evidence="17">
    <location>
        <begin position="1929"/>
        <end position="1942"/>
    </location>
</feature>
<feature type="transmembrane region" description="Helical" evidence="18">
    <location>
        <begin position="687"/>
        <end position="707"/>
    </location>
</feature>
<evidence type="ECO:0000256" key="10">
    <source>
        <dbReference type="ARBA" id="ARBA00022989"/>
    </source>
</evidence>
<evidence type="ECO:0000313" key="21">
    <source>
        <dbReference type="Proteomes" id="UP000007148"/>
    </source>
</evidence>
<evidence type="ECO:0000256" key="11">
    <source>
        <dbReference type="ARBA" id="ARBA00023065"/>
    </source>
</evidence>
<feature type="transmembrane region" description="Helical" evidence="18">
    <location>
        <begin position="240"/>
        <end position="264"/>
    </location>
</feature>
<dbReference type="GO" id="GO:0098703">
    <property type="term" value="P:calcium ion import across plasma membrane"/>
    <property type="evidence" value="ECO:0007669"/>
    <property type="project" value="TreeGrafter"/>
</dbReference>
<feature type="transmembrane region" description="Helical" evidence="18">
    <location>
        <begin position="198"/>
        <end position="220"/>
    </location>
</feature>
<keyword evidence="7 18" id="KW-0812">Transmembrane</keyword>
<dbReference type="STRING" id="1109443.G4TFA9"/>
<feature type="region of interest" description="Disordered" evidence="17">
    <location>
        <begin position="291"/>
        <end position="352"/>
    </location>
</feature>
<dbReference type="Proteomes" id="UP000007148">
    <property type="component" value="Unassembled WGS sequence"/>
</dbReference>
<dbReference type="GO" id="GO:0005509">
    <property type="term" value="F:calcium ion binding"/>
    <property type="evidence" value="ECO:0007669"/>
    <property type="project" value="InterPro"/>
</dbReference>
<evidence type="ECO:0000259" key="19">
    <source>
        <dbReference type="PROSITE" id="PS50222"/>
    </source>
</evidence>
<keyword evidence="12 18" id="KW-0472">Membrane</keyword>
<dbReference type="GO" id="GO:0005891">
    <property type="term" value="C:voltage-gated calcium channel complex"/>
    <property type="evidence" value="ECO:0007669"/>
    <property type="project" value="TreeGrafter"/>
</dbReference>
<keyword evidence="13" id="KW-0325">Glycoprotein</keyword>
<evidence type="ECO:0000256" key="8">
    <source>
        <dbReference type="ARBA" id="ARBA00022837"/>
    </source>
</evidence>
<dbReference type="Gene3D" id="1.20.120.350">
    <property type="entry name" value="Voltage-gated potassium channels. Chain C"/>
    <property type="match status" value="3"/>
</dbReference>
<feature type="transmembrane region" description="Helical" evidence="18">
    <location>
        <begin position="856"/>
        <end position="881"/>
    </location>
</feature>
<feature type="transmembrane region" description="Helical" evidence="18">
    <location>
        <begin position="392"/>
        <end position="411"/>
    </location>
</feature>
<comment type="caution">
    <text evidence="20">The sequence shown here is derived from an EMBL/GenBank/DDBJ whole genome shotgun (WGS) entry which is preliminary data.</text>
</comment>
<proteinExistence type="inferred from homology"/>
<evidence type="ECO:0000256" key="7">
    <source>
        <dbReference type="ARBA" id="ARBA00022692"/>
    </source>
</evidence>
<feature type="domain" description="EF-hand" evidence="19">
    <location>
        <begin position="1692"/>
        <end position="1727"/>
    </location>
</feature>
<evidence type="ECO:0000256" key="15">
    <source>
        <dbReference type="ARBA" id="ARBA00061395"/>
    </source>
</evidence>
<evidence type="ECO:0000256" key="6">
    <source>
        <dbReference type="ARBA" id="ARBA00022673"/>
    </source>
</evidence>
<feature type="compositionally biased region" description="Polar residues" evidence="17">
    <location>
        <begin position="1914"/>
        <end position="1927"/>
    </location>
</feature>
<dbReference type="FunFam" id="1.10.287.70:FF:000093">
    <property type="entry name" value="Calcium channel subunit Cch1"/>
    <property type="match status" value="1"/>
</dbReference>
<keyword evidence="10 18" id="KW-1133">Transmembrane helix</keyword>
<feature type="transmembrane region" description="Helical" evidence="18">
    <location>
        <begin position="1561"/>
        <end position="1581"/>
    </location>
</feature>
<evidence type="ECO:0000313" key="20">
    <source>
        <dbReference type="EMBL" id="CCA70010.1"/>
    </source>
</evidence>
<dbReference type="SUPFAM" id="SSF81324">
    <property type="entry name" value="Voltage-gated potassium channels"/>
    <property type="match status" value="4"/>
</dbReference>
<feature type="transmembrane region" description="Helical" evidence="18">
    <location>
        <begin position="550"/>
        <end position="569"/>
    </location>
</feature>
<feature type="transmembrane region" description="Helical" evidence="18">
    <location>
        <begin position="657"/>
        <end position="675"/>
    </location>
</feature>
<feature type="transmembrane region" description="Helical" evidence="18">
    <location>
        <begin position="454"/>
        <end position="473"/>
    </location>
</feature>
<evidence type="ECO:0000256" key="14">
    <source>
        <dbReference type="ARBA" id="ARBA00023303"/>
    </source>
</evidence>
<keyword evidence="14" id="KW-0407">Ion channel</keyword>
<sequence>MEPSRGFSSSRQDVPLSVRLHGDNPSPLPHDAIQHESLSTADEDQRIPRIRINEGQYDANRPFRHEVHSQASDLDSPIYAAGEQDDMVHLTSQNTVWRRSAPYERDLERRRVSRGVGREQRSGTLKAMSRSIRRASVRVVNFASANLDDGPILLPDVDEQPEPETRPEPELILRGKTLGIFGPRNPLRLAMHKLLSSTYTEACILLLIIVNAVILAIQSIRHVLLQIPDGAGYFQSWEDVVILGLFIAYTIEALCRIVVSGLLVDPEIPFSSLRIPLSGLTRQGSMRTKFSSLKPRFMHNPSNTRPTRPSPSPVAGQQTDPQRWPEKQSSGFSSGSQTRMMSNNMSGPNSNASSRIALHLRSQDLPFRAAVTKQLDITSTSRPYLRHSWNRVDAVAIVSFWIVFVLCAFGQEKTATDHLYIFRALSVLRTTRLLAITSGTTTIMTSLKKAAPQLVNVAFFVLFAVVLFSIIGVQSFKGSFRRSCVVVENGQQTIILEQQCGGHIDPDSLATVGYTTRNNQPTTSPKGFICPLGQVCQEASTNPKNNASQFDNIFGAALQIIIVASANGWSSNMYSMMSADFFISCMFFILCLVVMNFWLLNLFVAVITQSFGATRAETKRSAFGAEGDIVPLFEGKESDWDAVDDHRRHRSSVLQRLYNFASPAFALLALASLVLQASVTTSTPENIVHILFLCEVGITIAFGIEIVWRILATFPLWRTFFSTKQNIADLFLAIACGIILIPPIPKTPAYSWLTAFQLMRFYRVIMFIPGMRRLLFQVFGNLHGLLNMTIFLMLANFLAALFAVQLFRGDVPSSFNMNFQGMTTSFLAMYQVFTSENWTDIMWEVSDAEAPYKQQVIAILFIVMWFFFANFIMLQMFIAVINENFEVAEEQKRAQQVHAYIRQAEPTATTINWIERLNPYRKMKANPKAINVDALPDNLVLPMKKSIVREYRAPGESNTATTTRGISDTAVIQGPLGTMRKWMGMDDNNFEHVPLSTLNKAGRPVSSAPRDTLELDETERHLEAINAGYHDSRAEDNQNERLERRARQADFISDHPSYDKTLWIFTQTNPIRRFCQRLVPPSNGDYEERINGLPPSPWLEFGFRALMLVTVIAGIVIAAQAGPLYRREYFRRYGPEATAWFDIAEAAFTFLLVIEFAVKVIADGFIFTPNAYLLNIWNILDLIILIAILINVFTSLLILGGLSRGTRALKAFRALRLITLIGWMRETFHSVIFAGARRIIDAAVLAILYMIPYAVWGLNIFAGRMFACNDEGALGKDDCQNEYMASPVDNSLTFLAPRVWDNPSPSTSFSFDSFGQSFLILFEIVSLEGWIDVLKAALGITGIDQQPQINSSRINALFFVLYNLLGAVVILTLFVSIIISNFSSRSGMALLTAEQRQWIDLKKLISRQKPSKRPSTRPTTGFKSWCFDRAVQKRGWWSRTMTVLYCVQIAILMSQTFTDSALADRVRDLIFLGLAVCFLMDPLVKFIGLGWASFRANGWNIFDVVVVMGSIATTLTILLGVGGFAIRQSQKLFLVCVAFKLMQKLDGLNQLFKTAVSSLGVITKLFGLWLSLFLFFGILWLEVFALTRWGSGENDNQNYQSLSRTLVMMAFMSTGEQWNQYMHDYAVSYPRCTNSSSSLAESDCGSWAWSITLFIAWNVVSMYIFVNMFTGVVVENFSYIYQQKRNQTLNREEMRAFKKVWAMFDQSSSGYLSREKIVPFLAKLSGVFEVRIYSTQHQFGTLFEASRASPADPFIPGTQVGGLDLRKLASNLQTLDQEETRRRRKIYNRLFWEARLLAQEDPKGVSFQRMLLLLSHHKLIDDHKALKVDEMIRRRAITEQVDDRVNFDKVRSLLRMIYHRKRFLHYLEKKKKRQNSDVPEIVVAEVASPPMRTWDITRAHLHNDSFGTVDLDSPNPTRTTFTNTSGMLPSGASPSSPSSPYPNVWSDPASPTMRPHNPHRQSDMSVLSQGSGMLHSHSAGSPRRESTTAEDPNAILRSLNASSWGDMMLEDEDETRK</sequence>
<dbReference type="InterPro" id="IPR050599">
    <property type="entry name" value="VDCC_alpha-1_subunit"/>
</dbReference>
<feature type="transmembrane region" description="Helical" evidence="18">
    <location>
        <begin position="1137"/>
        <end position="1162"/>
    </location>
</feature>
<evidence type="ECO:0000256" key="12">
    <source>
        <dbReference type="ARBA" id="ARBA00023136"/>
    </source>
</evidence>
<feature type="transmembrane region" description="Helical" evidence="18">
    <location>
        <begin position="727"/>
        <end position="744"/>
    </location>
</feature>
<feature type="transmembrane region" description="Helical" evidence="18">
    <location>
        <begin position="1101"/>
        <end position="1125"/>
    </location>
</feature>
<feature type="compositionally biased region" description="Low complexity" evidence="17">
    <location>
        <begin position="340"/>
        <end position="352"/>
    </location>
</feature>
<feature type="compositionally biased region" description="Acidic residues" evidence="17">
    <location>
        <begin position="2008"/>
        <end position="2017"/>
    </location>
</feature>
<keyword evidence="8" id="KW-0106">Calcium</keyword>
<dbReference type="eggNOG" id="KOG2301">
    <property type="taxonomic scope" value="Eukaryota"/>
</dbReference>
<feature type="transmembrane region" description="Helical" evidence="18">
    <location>
        <begin position="1504"/>
        <end position="1526"/>
    </location>
</feature>
<evidence type="ECO:0000256" key="18">
    <source>
        <dbReference type="SAM" id="Phobius"/>
    </source>
</evidence>
<dbReference type="FunCoup" id="G4TFA9">
    <property type="interactions" value="31"/>
</dbReference>
<dbReference type="OMA" id="TLFIAWN"/>
<evidence type="ECO:0000256" key="4">
    <source>
        <dbReference type="ARBA" id="ARBA00022553"/>
    </source>
</evidence>
<evidence type="ECO:0000256" key="16">
    <source>
        <dbReference type="ARBA" id="ARBA00067459"/>
    </source>
</evidence>
<dbReference type="PROSITE" id="PS50222">
    <property type="entry name" value="EF_HAND_2"/>
    <property type="match status" value="1"/>
</dbReference>
<feature type="compositionally biased region" description="Polar residues" evidence="17">
    <location>
        <begin position="315"/>
        <end position="339"/>
    </location>
</feature>
<evidence type="ECO:0000256" key="5">
    <source>
        <dbReference type="ARBA" id="ARBA00022568"/>
    </source>
</evidence>
<feature type="transmembrane region" description="Helical" evidence="18">
    <location>
        <begin position="1242"/>
        <end position="1262"/>
    </location>
</feature>
<gene>
    <name evidence="20" type="ORF">PIIN_03950</name>
</gene>
<dbReference type="InterPro" id="IPR002048">
    <property type="entry name" value="EF_hand_dom"/>
</dbReference>
<evidence type="ECO:0000256" key="1">
    <source>
        <dbReference type="ARBA" id="ARBA00004651"/>
    </source>
</evidence>
<dbReference type="InterPro" id="IPR005821">
    <property type="entry name" value="Ion_trans_dom"/>
</dbReference>
<feature type="region of interest" description="Disordered" evidence="17">
    <location>
        <begin position="1"/>
        <end position="32"/>
    </location>
</feature>
<dbReference type="Gene3D" id="1.10.238.10">
    <property type="entry name" value="EF-hand"/>
    <property type="match status" value="1"/>
</dbReference>
<feature type="transmembrane region" description="Helical" evidence="18">
    <location>
        <begin position="1356"/>
        <end position="1379"/>
    </location>
</feature>
<name>G4TFA9_SERID</name>
<dbReference type="PANTHER" id="PTHR45628:SF7">
    <property type="entry name" value="VOLTAGE-DEPENDENT CALCIUM CHANNEL TYPE A SUBUNIT ALPHA-1"/>
    <property type="match status" value="1"/>
</dbReference>